<gene>
    <name evidence="9" type="ORF">CBR_g2997</name>
</gene>
<reference evidence="9 10" key="1">
    <citation type="journal article" date="2018" name="Cell">
        <title>The Chara Genome: Secondary Complexity and Implications for Plant Terrestrialization.</title>
        <authorList>
            <person name="Nishiyama T."/>
            <person name="Sakayama H."/>
            <person name="Vries J.D."/>
            <person name="Buschmann H."/>
            <person name="Saint-Marcoux D."/>
            <person name="Ullrich K.K."/>
            <person name="Haas F.B."/>
            <person name="Vanderstraeten L."/>
            <person name="Becker D."/>
            <person name="Lang D."/>
            <person name="Vosolsobe S."/>
            <person name="Rombauts S."/>
            <person name="Wilhelmsson P.K.I."/>
            <person name="Janitza P."/>
            <person name="Kern R."/>
            <person name="Heyl A."/>
            <person name="Rumpler F."/>
            <person name="Villalobos L.I.A.C."/>
            <person name="Clay J.M."/>
            <person name="Skokan R."/>
            <person name="Toyoda A."/>
            <person name="Suzuki Y."/>
            <person name="Kagoshima H."/>
            <person name="Schijlen E."/>
            <person name="Tajeshwar N."/>
            <person name="Catarino B."/>
            <person name="Hetherington A.J."/>
            <person name="Saltykova A."/>
            <person name="Bonnot C."/>
            <person name="Breuninger H."/>
            <person name="Symeonidi A."/>
            <person name="Radhakrishnan G.V."/>
            <person name="Van Nieuwerburgh F."/>
            <person name="Deforce D."/>
            <person name="Chang C."/>
            <person name="Karol K.G."/>
            <person name="Hedrich R."/>
            <person name="Ulvskov P."/>
            <person name="Glockner G."/>
            <person name="Delwiche C.F."/>
            <person name="Petrasek J."/>
            <person name="Van de Peer Y."/>
            <person name="Friml J."/>
            <person name="Beilby M."/>
            <person name="Dolan L."/>
            <person name="Kohara Y."/>
            <person name="Sugano S."/>
            <person name="Fujiyama A."/>
            <person name="Delaux P.-M."/>
            <person name="Quint M."/>
            <person name="TheiBen G."/>
            <person name="Hagemann M."/>
            <person name="Harholt J."/>
            <person name="Dunand C."/>
            <person name="Zachgo S."/>
            <person name="Langdale J."/>
            <person name="Maumus F."/>
            <person name="Straeten D.V.D."/>
            <person name="Gould S.B."/>
            <person name="Rensing S.A."/>
        </authorList>
    </citation>
    <scope>NUCLEOTIDE SEQUENCE [LARGE SCALE GENOMIC DNA]</scope>
    <source>
        <strain evidence="9 10">S276</strain>
    </source>
</reference>
<evidence type="ECO:0000256" key="6">
    <source>
        <dbReference type="ARBA" id="ARBA00022801"/>
    </source>
</evidence>
<dbReference type="InterPro" id="IPR045249">
    <property type="entry name" value="HARBI1-like"/>
</dbReference>
<dbReference type="GO" id="GO:0016787">
    <property type="term" value="F:hydrolase activity"/>
    <property type="evidence" value="ECO:0007669"/>
    <property type="project" value="UniProtKB-KW"/>
</dbReference>
<dbReference type="PANTHER" id="PTHR22930">
    <property type="match status" value="1"/>
</dbReference>
<organism evidence="9 10">
    <name type="scientific">Chara braunii</name>
    <name type="common">Braun's stonewort</name>
    <dbReference type="NCBI Taxonomy" id="69332"/>
    <lineage>
        <taxon>Eukaryota</taxon>
        <taxon>Viridiplantae</taxon>
        <taxon>Streptophyta</taxon>
        <taxon>Charophyceae</taxon>
        <taxon>Charales</taxon>
        <taxon>Characeae</taxon>
        <taxon>Chara</taxon>
    </lineage>
</organism>
<feature type="domain" description="DDE Tnp4" evidence="8">
    <location>
        <begin position="188"/>
        <end position="352"/>
    </location>
</feature>
<dbReference type="InterPro" id="IPR027806">
    <property type="entry name" value="HARBI1_dom"/>
</dbReference>
<keyword evidence="7" id="KW-0539">Nucleus</keyword>
<evidence type="ECO:0000256" key="2">
    <source>
        <dbReference type="ARBA" id="ARBA00004123"/>
    </source>
</evidence>
<evidence type="ECO:0000256" key="1">
    <source>
        <dbReference type="ARBA" id="ARBA00001968"/>
    </source>
</evidence>
<comment type="cofactor">
    <cofactor evidence="1">
        <name>a divalent metal cation</name>
        <dbReference type="ChEBI" id="CHEBI:60240"/>
    </cofactor>
</comment>
<keyword evidence="10" id="KW-1185">Reference proteome</keyword>
<keyword evidence="6" id="KW-0378">Hydrolase</keyword>
<dbReference type="EMBL" id="BFEA01000100">
    <property type="protein sequence ID" value="GBG68453.1"/>
    <property type="molecule type" value="Genomic_DNA"/>
</dbReference>
<dbReference type="OrthoDB" id="2668416at2759"/>
<name>A0A388KES5_CHABU</name>
<dbReference type="AlphaFoldDB" id="A0A388KES5"/>
<evidence type="ECO:0000256" key="4">
    <source>
        <dbReference type="ARBA" id="ARBA00022722"/>
    </source>
</evidence>
<proteinExistence type="inferred from homology"/>
<keyword evidence="4" id="KW-0540">Nuclease</keyword>
<evidence type="ECO:0000256" key="5">
    <source>
        <dbReference type="ARBA" id="ARBA00022723"/>
    </source>
</evidence>
<evidence type="ECO:0000256" key="7">
    <source>
        <dbReference type="ARBA" id="ARBA00023242"/>
    </source>
</evidence>
<evidence type="ECO:0000259" key="8">
    <source>
        <dbReference type="Pfam" id="PF13359"/>
    </source>
</evidence>
<accession>A0A388KES5</accession>
<evidence type="ECO:0000256" key="3">
    <source>
        <dbReference type="ARBA" id="ARBA00006958"/>
    </source>
</evidence>
<dbReference type="PANTHER" id="PTHR22930:SF85">
    <property type="entry name" value="GH03217P-RELATED"/>
    <property type="match status" value="1"/>
</dbReference>
<dbReference type="GO" id="GO:0046872">
    <property type="term" value="F:metal ion binding"/>
    <property type="evidence" value="ECO:0007669"/>
    <property type="project" value="UniProtKB-KW"/>
</dbReference>
<sequence length="412" mass="45366">MAIASEGMDMRHALSKAERTAVAAAVSAVLFRCQLERGEGRMRAAIRARRKPTLQSPVCGGRRQRCHLRRRAAGVLRHGVWSVPQSDAQMVDEATYRRHVGGSPAVRRCDDGLLQGEATNVATCIPRDNGSSVSLPRATCSGLVAVRDVTAALLSAFPDKISWPTGLQKAVVLRAFADKGFPNCHGCIDCTHIFIDKPANCPGEDYYGRKRRFSVQAQVIVDLNLRVLDVFVGYPGSCHDVRIVHLSSLWARTEAGELFTSPPSMLPFGVRTDGYLLGDNGYPPSKWVVVPYGGVSQNPVEMRFDNKQKTARGAVERGFGRLKGMWRLFLRSHKTNMETLPQQFVAVCILHNILIDAGIPFDDNLLWEVGPDGVRRRVDLGMDRPVRQMCMESSTGDARILRDALAEGMAAQ</sequence>
<comment type="caution">
    <text evidence="9">The sequence shown here is derived from an EMBL/GenBank/DDBJ whole genome shotgun (WGS) entry which is preliminary data.</text>
</comment>
<comment type="subcellular location">
    <subcellularLocation>
        <location evidence="2">Nucleus</location>
    </subcellularLocation>
</comment>
<keyword evidence="5" id="KW-0479">Metal-binding</keyword>
<evidence type="ECO:0000313" key="9">
    <source>
        <dbReference type="EMBL" id="GBG68453.1"/>
    </source>
</evidence>
<dbReference type="GO" id="GO:0005634">
    <property type="term" value="C:nucleus"/>
    <property type="evidence" value="ECO:0007669"/>
    <property type="project" value="UniProtKB-SubCell"/>
</dbReference>
<evidence type="ECO:0000313" key="10">
    <source>
        <dbReference type="Proteomes" id="UP000265515"/>
    </source>
</evidence>
<dbReference type="Pfam" id="PF13359">
    <property type="entry name" value="DDE_Tnp_4"/>
    <property type="match status" value="1"/>
</dbReference>
<dbReference type="Gramene" id="GBG68453">
    <property type="protein sequence ID" value="GBG68453"/>
    <property type="gene ID" value="CBR_g2997"/>
</dbReference>
<comment type="similarity">
    <text evidence="3">Belongs to the HARBI1 family.</text>
</comment>
<protein>
    <recommendedName>
        <fullName evidence="8">DDE Tnp4 domain-containing protein</fullName>
    </recommendedName>
</protein>
<dbReference type="GO" id="GO:0004518">
    <property type="term" value="F:nuclease activity"/>
    <property type="evidence" value="ECO:0007669"/>
    <property type="project" value="UniProtKB-KW"/>
</dbReference>
<dbReference type="Proteomes" id="UP000265515">
    <property type="component" value="Unassembled WGS sequence"/>
</dbReference>